<dbReference type="GO" id="GO:0008652">
    <property type="term" value="P:amino acid biosynthetic process"/>
    <property type="evidence" value="ECO:0007669"/>
    <property type="project" value="UniProtKB-KW"/>
</dbReference>
<feature type="binding site" evidence="9">
    <location>
        <position position="105"/>
    </location>
    <ligand>
        <name>phosphoenolpyruvate</name>
        <dbReference type="ChEBI" id="CHEBI:58702"/>
    </ligand>
</feature>
<feature type="region of interest" description="Disordered" evidence="10">
    <location>
        <begin position="1"/>
        <end position="28"/>
    </location>
</feature>
<evidence type="ECO:0000313" key="13">
    <source>
        <dbReference type="Proteomes" id="UP000468901"/>
    </source>
</evidence>
<protein>
    <recommendedName>
        <fullName evidence="9">3-phosphoshikimate 1-carboxyvinyltransferase</fullName>
        <ecNumber evidence="9">2.5.1.19</ecNumber>
    </recommendedName>
    <alternativeName>
        <fullName evidence="9">5-enolpyruvylshikimate-3-phosphate synthase</fullName>
        <shortName evidence="9">EPSP synthase</shortName>
        <shortName evidence="9">EPSPS</shortName>
    </alternativeName>
</protein>
<comment type="subcellular location">
    <subcellularLocation>
        <location evidence="9">Cytoplasm</location>
    </subcellularLocation>
</comment>
<evidence type="ECO:0000256" key="2">
    <source>
        <dbReference type="ARBA" id="ARBA00004811"/>
    </source>
</evidence>
<dbReference type="PANTHER" id="PTHR21090">
    <property type="entry name" value="AROM/DEHYDROQUINATE SYNTHASE"/>
    <property type="match status" value="1"/>
</dbReference>
<evidence type="ECO:0000256" key="3">
    <source>
        <dbReference type="ARBA" id="ARBA00009948"/>
    </source>
</evidence>
<keyword evidence="7 9" id="KW-0057">Aromatic amino acid biosynthesis</keyword>
<comment type="similarity">
    <text evidence="3 9">Belongs to the EPSP synthase family.</text>
</comment>
<dbReference type="InterPro" id="IPR006264">
    <property type="entry name" value="EPSP_synthase"/>
</dbReference>
<feature type="binding site" evidence="9">
    <location>
        <position position="406"/>
    </location>
    <ligand>
        <name>phosphoenolpyruvate</name>
        <dbReference type="ChEBI" id="CHEBI:58702"/>
    </ligand>
</feature>
<dbReference type="EMBL" id="WESC01000001">
    <property type="protein sequence ID" value="KAB7742708.1"/>
    <property type="molecule type" value="Genomic_DNA"/>
</dbReference>
<dbReference type="InterPro" id="IPR023193">
    <property type="entry name" value="EPSP_synthase_CS"/>
</dbReference>
<dbReference type="NCBIfam" id="TIGR01356">
    <property type="entry name" value="aroA"/>
    <property type="match status" value="1"/>
</dbReference>
<evidence type="ECO:0000256" key="8">
    <source>
        <dbReference type="ARBA" id="ARBA00044633"/>
    </source>
</evidence>
<dbReference type="InterPro" id="IPR013792">
    <property type="entry name" value="RNA3'P_cycl/enolpyr_Trfase_a/b"/>
</dbReference>
<gene>
    <name evidence="9 12" type="primary">aroA</name>
    <name evidence="12" type="ORF">F2P47_00820</name>
</gene>
<dbReference type="PIRSF" id="PIRSF000505">
    <property type="entry name" value="EPSPS"/>
    <property type="match status" value="1"/>
</dbReference>
<dbReference type="GO" id="GO:0005737">
    <property type="term" value="C:cytoplasm"/>
    <property type="evidence" value="ECO:0007669"/>
    <property type="project" value="UniProtKB-SubCell"/>
</dbReference>
<feature type="binding site" evidence="9">
    <location>
        <position position="178"/>
    </location>
    <ligand>
        <name>3-phosphoshikimate</name>
        <dbReference type="ChEBI" id="CHEBI:145989"/>
    </ligand>
</feature>
<evidence type="ECO:0000256" key="7">
    <source>
        <dbReference type="ARBA" id="ARBA00023141"/>
    </source>
</evidence>
<comment type="caution">
    <text evidence="9">Lacks conserved residue(s) required for the propagation of feature annotation.</text>
</comment>
<dbReference type="RefSeq" id="WP_152214261.1">
    <property type="nucleotide sequence ID" value="NZ_WESC01000001.1"/>
</dbReference>
<evidence type="ECO:0000256" key="1">
    <source>
        <dbReference type="ARBA" id="ARBA00002174"/>
    </source>
</evidence>
<reference evidence="12 13" key="1">
    <citation type="submission" date="2019-09" db="EMBL/GenBank/DDBJ databases">
        <title>Parvibaculum sedimenti sp. nov., isolated from sediment.</title>
        <authorList>
            <person name="Wang Y."/>
        </authorList>
    </citation>
    <scope>NUCLEOTIDE SEQUENCE [LARGE SCALE GENOMIC DNA]</scope>
    <source>
        <strain evidence="12 13">HXT-9</strain>
    </source>
</reference>
<comment type="caution">
    <text evidence="12">The sequence shown here is derived from an EMBL/GenBank/DDBJ whole genome shotgun (WGS) entry which is preliminary data.</text>
</comment>
<proteinExistence type="inferred from homology"/>
<feature type="binding site" evidence="9">
    <location>
        <position position="32"/>
    </location>
    <ligand>
        <name>3-phosphoshikimate</name>
        <dbReference type="ChEBI" id="CHEBI:145989"/>
    </ligand>
</feature>
<dbReference type="InterPro" id="IPR036968">
    <property type="entry name" value="Enolpyruvate_Tfrase_sf"/>
</dbReference>
<dbReference type="FunFam" id="3.65.10.10:FF:000005">
    <property type="entry name" value="3-phosphoshikimate 1-carboxyvinyltransferase"/>
    <property type="match status" value="1"/>
</dbReference>
<keyword evidence="6 9" id="KW-0808">Transferase</keyword>
<feature type="binding site" evidence="9">
    <location>
        <position position="180"/>
    </location>
    <ligand>
        <name>phosphoenolpyruvate</name>
        <dbReference type="ChEBI" id="CHEBI:58702"/>
    </ligand>
</feature>
<feature type="compositionally biased region" description="Polar residues" evidence="10">
    <location>
        <begin position="1"/>
        <end position="16"/>
    </location>
</feature>
<dbReference type="Proteomes" id="UP000468901">
    <property type="component" value="Unassembled WGS sequence"/>
</dbReference>
<dbReference type="PANTHER" id="PTHR21090:SF5">
    <property type="entry name" value="PENTAFUNCTIONAL AROM POLYPEPTIDE"/>
    <property type="match status" value="1"/>
</dbReference>
<feature type="binding site" evidence="9">
    <location>
        <position position="33"/>
    </location>
    <ligand>
        <name>3-phosphoshikimate</name>
        <dbReference type="ChEBI" id="CHEBI:145989"/>
    </ligand>
</feature>
<dbReference type="FunFam" id="3.65.10.10:FF:000006">
    <property type="entry name" value="3-phosphoshikimate 1-carboxyvinyltransferase"/>
    <property type="match status" value="1"/>
</dbReference>
<dbReference type="AlphaFoldDB" id="A0A6N6VLP9"/>
<feature type="domain" description="Enolpyruvate transferase" evidence="11">
    <location>
        <begin position="18"/>
        <end position="439"/>
    </location>
</feature>
<dbReference type="EC" id="2.5.1.19" evidence="9"/>
<accession>A0A6N6VLP9</accession>
<sequence>MTVAHPSQNSTSSLSAEPSHALTGHLRVPGDKSISHRALIFGALTVGETKITGLLEGEDVLATAEIMRRLGAEVTRTGEGAWSVRGVGVGALREPSQPLDFGNSGTGARLIMGLVAGHPITATFIGDASLSRRPMGRVITPLSQMGAVFHAPEGGKLPLTLTGAREALPITYRSPVASAQVKSAVLLAGLNARGVTTVIEPVPTRDHTERMLRAFGAHVETETLPDGALAIHLTGQPELHPCPIVVPGDPSSAAFPVVAALIVPGSEIVVEGITLNPHRAGLYTTLIEMGGDIEVMNQREEGGEPVADLRVRASQLHGIEVPPERAASMIDEYPVLAIAASFASGQTIMRGIHELRVKESDRIAATAAGLRLNGIKVHETEDSMTVDGREGHVDGGGHVVTHMDHRIAMSFLVMGLAAHKPVTVDDASMIATSFPNFIPLMRELGAIFVGHSQ</sequence>
<keyword evidence="4 9" id="KW-0963">Cytoplasm</keyword>
<organism evidence="12 13">
    <name type="scientific">Parvibaculum sedimenti</name>
    <dbReference type="NCBI Taxonomy" id="2608632"/>
    <lineage>
        <taxon>Bacteria</taxon>
        <taxon>Pseudomonadati</taxon>
        <taxon>Pseudomonadota</taxon>
        <taxon>Alphaproteobacteria</taxon>
        <taxon>Hyphomicrobiales</taxon>
        <taxon>Parvibaculaceae</taxon>
        <taxon>Parvibaculum</taxon>
    </lineage>
</organism>
<feature type="binding site" evidence="9">
    <location>
        <position position="180"/>
    </location>
    <ligand>
        <name>3-phosphoshikimate</name>
        <dbReference type="ChEBI" id="CHEBI:145989"/>
    </ligand>
</feature>
<feature type="binding site" evidence="9">
    <location>
        <position position="362"/>
    </location>
    <ligand>
        <name>phosphoenolpyruvate</name>
        <dbReference type="ChEBI" id="CHEBI:58702"/>
    </ligand>
</feature>
<comment type="pathway">
    <text evidence="2 9">Metabolic intermediate biosynthesis; chorismate biosynthesis; chorismate from D-erythrose 4-phosphate and phosphoenolpyruvate: step 6/7.</text>
</comment>
<evidence type="ECO:0000256" key="4">
    <source>
        <dbReference type="ARBA" id="ARBA00022490"/>
    </source>
</evidence>
<feature type="binding site" evidence="9">
    <location>
        <position position="37"/>
    </location>
    <ligand>
        <name>3-phosphoshikimate</name>
        <dbReference type="ChEBI" id="CHEBI:145989"/>
    </ligand>
</feature>
<dbReference type="Gene3D" id="3.65.10.10">
    <property type="entry name" value="Enolpyruvate transferase domain"/>
    <property type="match status" value="2"/>
</dbReference>
<feature type="binding site" evidence="9">
    <location>
        <position position="32"/>
    </location>
    <ligand>
        <name>phosphoenolpyruvate</name>
        <dbReference type="ChEBI" id="CHEBI:58702"/>
    </ligand>
</feature>
<dbReference type="Pfam" id="PF00275">
    <property type="entry name" value="EPSP_synthase"/>
    <property type="match status" value="1"/>
</dbReference>
<evidence type="ECO:0000256" key="5">
    <source>
        <dbReference type="ARBA" id="ARBA00022605"/>
    </source>
</evidence>
<feature type="binding site" evidence="9">
    <location>
        <position position="331"/>
    </location>
    <ligand>
        <name>3-phosphoshikimate</name>
        <dbReference type="ChEBI" id="CHEBI:145989"/>
    </ligand>
</feature>
<dbReference type="CDD" id="cd01556">
    <property type="entry name" value="EPSP_synthase"/>
    <property type="match status" value="1"/>
</dbReference>
<comment type="catalytic activity">
    <reaction evidence="8">
        <text>3-phosphoshikimate + phosphoenolpyruvate = 5-O-(1-carboxyvinyl)-3-phosphoshikimate + phosphate</text>
        <dbReference type="Rhea" id="RHEA:21256"/>
        <dbReference type="ChEBI" id="CHEBI:43474"/>
        <dbReference type="ChEBI" id="CHEBI:57701"/>
        <dbReference type="ChEBI" id="CHEBI:58702"/>
        <dbReference type="ChEBI" id="CHEBI:145989"/>
        <dbReference type="EC" id="2.5.1.19"/>
    </reaction>
    <physiologicalReaction direction="left-to-right" evidence="8">
        <dbReference type="Rhea" id="RHEA:21257"/>
    </physiologicalReaction>
</comment>
<dbReference type="PROSITE" id="PS00104">
    <property type="entry name" value="EPSP_SYNTHASE_1"/>
    <property type="match status" value="1"/>
</dbReference>
<keyword evidence="13" id="KW-1185">Reference proteome</keyword>
<comment type="function">
    <text evidence="1 9">Catalyzes the transfer of the enolpyruvyl moiety of phosphoenolpyruvate (PEP) to the 5-hydroxyl of shikimate-3-phosphate (S3P) to produce enolpyruvyl shikimate-3-phosphate and inorganic phosphate.</text>
</comment>
<evidence type="ECO:0000256" key="9">
    <source>
        <dbReference type="HAMAP-Rule" id="MF_00210"/>
    </source>
</evidence>
<dbReference type="UniPathway" id="UPA00053">
    <property type="reaction ID" value="UER00089"/>
</dbReference>
<dbReference type="GO" id="GO:0009073">
    <property type="term" value="P:aromatic amino acid family biosynthetic process"/>
    <property type="evidence" value="ECO:0007669"/>
    <property type="project" value="UniProtKB-KW"/>
</dbReference>
<comment type="subunit">
    <text evidence="9">Monomer.</text>
</comment>
<feature type="binding site" evidence="9">
    <location>
        <position position="133"/>
    </location>
    <ligand>
        <name>phosphoenolpyruvate</name>
        <dbReference type="ChEBI" id="CHEBI:58702"/>
    </ligand>
</feature>
<evidence type="ECO:0000259" key="11">
    <source>
        <dbReference type="Pfam" id="PF00275"/>
    </source>
</evidence>
<dbReference type="HAMAP" id="MF_00210">
    <property type="entry name" value="EPSP_synth"/>
    <property type="match status" value="1"/>
</dbReference>
<evidence type="ECO:0000256" key="10">
    <source>
        <dbReference type="SAM" id="MobiDB-lite"/>
    </source>
</evidence>
<evidence type="ECO:0000313" key="12">
    <source>
        <dbReference type="EMBL" id="KAB7742708.1"/>
    </source>
</evidence>
<name>A0A6N6VLP9_9HYPH</name>
<feature type="active site" description="Proton acceptor" evidence="9">
    <location>
        <position position="331"/>
    </location>
</feature>
<dbReference type="PROSITE" id="PS00885">
    <property type="entry name" value="EPSP_SYNTHASE_2"/>
    <property type="match status" value="1"/>
</dbReference>
<dbReference type="SUPFAM" id="SSF55205">
    <property type="entry name" value="EPT/RTPC-like"/>
    <property type="match status" value="1"/>
</dbReference>
<dbReference type="InterPro" id="IPR001986">
    <property type="entry name" value="Enolpyruvate_Tfrase_dom"/>
</dbReference>
<keyword evidence="5 9" id="KW-0028">Amino-acid biosynthesis</keyword>
<feature type="binding site" evidence="9">
    <location>
        <position position="358"/>
    </location>
    <ligand>
        <name>3-phosphoshikimate</name>
        <dbReference type="ChEBI" id="CHEBI:145989"/>
    </ligand>
</feature>
<dbReference type="GO" id="GO:0009423">
    <property type="term" value="P:chorismate biosynthetic process"/>
    <property type="evidence" value="ECO:0007669"/>
    <property type="project" value="UniProtKB-UniRule"/>
</dbReference>
<dbReference type="GO" id="GO:0003866">
    <property type="term" value="F:3-phosphoshikimate 1-carboxyvinyltransferase activity"/>
    <property type="evidence" value="ECO:0007669"/>
    <property type="project" value="UniProtKB-UniRule"/>
</dbReference>
<evidence type="ECO:0000256" key="6">
    <source>
        <dbReference type="ARBA" id="ARBA00022679"/>
    </source>
</evidence>